<protein>
    <submittedName>
        <fullName evidence="2">Enoyl-CoA hydratase family protein</fullName>
    </submittedName>
</protein>
<dbReference type="SUPFAM" id="SSF52096">
    <property type="entry name" value="ClpP/crotonase"/>
    <property type="match status" value="1"/>
</dbReference>
<name>A0AAU4K6G0_9NOCA</name>
<evidence type="ECO:0000256" key="1">
    <source>
        <dbReference type="ARBA" id="ARBA00005254"/>
    </source>
</evidence>
<dbReference type="Pfam" id="PF00378">
    <property type="entry name" value="ECH_1"/>
    <property type="match status" value="1"/>
</dbReference>
<dbReference type="InterPro" id="IPR014748">
    <property type="entry name" value="Enoyl-CoA_hydra_C"/>
</dbReference>
<evidence type="ECO:0000313" key="2">
    <source>
        <dbReference type="EMBL" id="WUM21651.1"/>
    </source>
</evidence>
<proteinExistence type="inferred from homology"/>
<comment type="similarity">
    <text evidence="1">Belongs to the enoyl-CoA hydratase/isomerase family.</text>
</comment>
<dbReference type="Proteomes" id="UP001432128">
    <property type="component" value="Chromosome"/>
</dbReference>
<reference evidence="2 3" key="1">
    <citation type="submission" date="2022-10" db="EMBL/GenBank/DDBJ databases">
        <title>The complete genomes of actinobacterial strains from the NBC collection.</title>
        <authorList>
            <person name="Joergensen T.S."/>
            <person name="Alvarez Arevalo M."/>
            <person name="Sterndorff E.B."/>
            <person name="Faurdal D."/>
            <person name="Vuksanovic O."/>
            <person name="Mourched A.-S."/>
            <person name="Charusanti P."/>
            <person name="Shaw S."/>
            <person name="Blin K."/>
            <person name="Weber T."/>
        </authorList>
    </citation>
    <scope>NUCLEOTIDE SEQUENCE [LARGE SCALE GENOMIC DNA]</scope>
    <source>
        <strain evidence="2 3">NBC_00319</strain>
    </source>
</reference>
<dbReference type="AlphaFoldDB" id="A0AAU4K6G0"/>
<dbReference type="CDD" id="cd06558">
    <property type="entry name" value="crotonase-like"/>
    <property type="match status" value="1"/>
</dbReference>
<dbReference type="PANTHER" id="PTHR42964:SF1">
    <property type="entry name" value="POLYKETIDE BIOSYNTHESIS ENOYL-COA HYDRATASE PKSH-RELATED"/>
    <property type="match status" value="1"/>
</dbReference>
<dbReference type="Gene3D" id="1.10.12.10">
    <property type="entry name" value="Lyase 2-enoyl-coa Hydratase, Chain A, domain 2"/>
    <property type="match status" value="1"/>
</dbReference>
<dbReference type="PANTHER" id="PTHR42964">
    <property type="entry name" value="ENOYL-COA HYDRATASE"/>
    <property type="match status" value="1"/>
</dbReference>
<dbReference type="InterPro" id="IPR029045">
    <property type="entry name" value="ClpP/crotonase-like_dom_sf"/>
</dbReference>
<dbReference type="InterPro" id="IPR001753">
    <property type="entry name" value="Enoyl-CoA_hydra/iso"/>
</dbReference>
<accession>A0AAU4K6G0</accession>
<gene>
    <name evidence="2" type="ORF">OG579_07705</name>
</gene>
<dbReference type="KEGG" id="whr:OG579_07705"/>
<dbReference type="Gene3D" id="3.90.226.10">
    <property type="entry name" value="2-enoyl-CoA Hydratase, Chain A, domain 1"/>
    <property type="match status" value="1"/>
</dbReference>
<dbReference type="NCBIfam" id="NF005879">
    <property type="entry name" value="PRK07827.1"/>
    <property type="match status" value="1"/>
</dbReference>
<organism evidence="2 3">
    <name type="scientific">Williamsia herbipolensis</name>
    <dbReference type="NCBI Taxonomy" id="1603258"/>
    <lineage>
        <taxon>Bacteria</taxon>
        <taxon>Bacillati</taxon>
        <taxon>Actinomycetota</taxon>
        <taxon>Actinomycetes</taxon>
        <taxon>Mycobacteriales</taxon>
        <taxon>Nocardiaceae</taxon>
        <taxon>Williamsia</taxon>
    </lineage>
</organism>
<dbReference type="GO" id="GO:0003824">
    <property type="term" value="F:catalytic activity"/>
    <property type="evidence" value="ECO:0007669"/>
    <property type="project" value="UniProtKB-ARBA"/>
</dbReference>
<dbReference type="RefSeq" id="WP_328858656.1">
    <property type="nucleotide sequence ID" value="NZ_CP108021.1"/>
</dbReference>
<dbReference type="EMBL" id="CP108021">
    <property type="protein sequence ID" value="WUM21651.1"/>
    <property type="molecule type" value="Genomic_DNA"/>
</dbReference>
<dbReference type="InterPro" id="IPR051683">
    <property type="entry name" value="Enoyl-CoA_Hydratase/Isomerase"/>
</dbReference>
<evidence type="ECO:0000313" key="3">
    <source>
        <dbReference type="Proteomes" id="UP001432128"/>
    </source>
</evidence>
<sequence length="276" mass="28633">MSTTPSTATAETQVVVTRSDESGVATITLDSPANRNALSPSLTGQLREHLAAVDTDPSVRSVALTHSGGTFCAGADLAAAISSGLSPQEASAAGTEAMIAILRAIITSTKPVIARIDGHVRAGGLGIVGACDIVVVGPATTFALTEARLGLAPSMISLTLLTKMDSRAASRYFLTGEKFGPREAAEIGLVTIAESESSAVAATVERLTADIAKASPQGLRESKKVVNSVVTEMFERYADQRRAESAELFASDEAREGMSAFLEKRSPRWALDPAVS</sequence>
<keyword evidence="3" id="KW-1185">Reference proteome</keyword>